<evidence type="ECO:0000313" key="1">
    <source>
        <dbReference type="EMBL" id="POF99826.1"/>
    </source>
</evidence>
<organism evidence="1 2">
    <name type="scientific">Pseudomonas putida</name>
    <name type="common">Arthrobacter siderocapsulatus</name>
    <dbReference type="NCBI Taxonomy" id="303"/>
    <lineage>
        <taxon>Bacteria</taxon>
        <taxon>Pseudomonadati</taxon>
        <taxon>Pseudomonadota</taxon>
        <taxon>Gammaproteobacteria</taxon>
        <taxon>Pseudomonadales</taxon>
        <taxon>Pseudomonadaceae</taxon>
        <taxon>Pseudomonas</taxon>
    </lineage>
</organism>
<proteinExistence type="predicted"/>
<dbReference type="AlphaFoldDB" id="A0A2S3WKT6"/>
<reference evidence="1 2" key="2">
    <citation type="submission" date="2018-03" db="EMBL/GenBank/DDBJ databases">
        <title>Draft genome of Pseudomonas putida strain KH-18-2.</title>
        <authorList>
            <person name="Yoshizawa S."/>
            <person name="Khan N.H."/>
            <person name="Nishimura M."/>
            <person name="Chiura H.X."/>
            <person name="Ogura Y."/>
            <person name="Hayashi T."/>
            <person name="Kogure K."/>
        </authorList>
    </citation>
    <scope>NUCLEOTIDE SEQUENCE [LARGE SCALE GENOMIC DNA]</scope>
    <source>
        <strain evidence="1 2">KH-18-2</strain>
    </source>
</reference>
<comment type="caution">
    <text evidence="1">The sequence shown here is derived from an EMBL/GenBank/DDBJ whole genome shotgun (WGS) entry which is preliminary data.</text>
</comment>
<dbReference type="EMBL" id="MING01000087">
    <property type="protein sequence ID" value="POF99826.1"/>
    <property type="molecule type" value="Genomic_DNA"/>
</dbReference>
<protein>
    <submittedName>
        <fullName evidence="1">Uncharacterized protein</fullName>
    </submittedName>
</protein>
<reference evidence="1 2" key="1">
    <citation type="submission" date="2016-08" db="EMBL/GenBank/DDBJ databases">
        <authorList>
            <person name="Seilhamer J.J."/>
        </authorList>
    </citation>
    <scope>NUCLEOTIDE SEQUENCE [LARGE SCALE GENOMIC DNA]</scope>
    <source>
        <strain evidence="1 2">KH-18-2</strain>
    </source>
</reference>
<gene>
    <name evidence="1" type="ORF">BGP82_28775</name>
</gene>
<dbReference type="RefSeq" id="WP_103470394.1">
    <property type="nucleotide sequence ID" value="NZ_MING01000087.1"/>
</dbReference>
<sequence length="172" mass="19023">MELTTAAVAVTETSYSVICEMLGPGFDSLTGTKIELTHEPSDGESLIEARCKQDVESERKTLVLRLHFLHGARQMLIPNIFMPETMRHQRLGKRLIGALYQVAVAHDYTLFVVDMVPSFYDRLTLRGAVPIDPETVQITATTDLIGDVGSPKLSAGKDDQHFDIFALMRGSS</sequence>
<name>A0A2S3WKT6_PSEPU</name>
<accession>A0A2S3WKT6</accession>
<evidence type="ECO:0000313" key="2">
    <source>
        <dbReference type="Proteomes" id="UP000237378"/>
    </source>
</evidence>
<dbReference type="Proteomes" id="UP000237378">
    <property type="component" value="Unassembled WGS sequence"/>
</dbReference>